<dbReference type="Proteomes" id="UP000787635">
    <property type="component" value="Unassembled WGS sequence"/>
</dbReference>
<comment type="caution">
    <text evidence="3">The sequence shown here is derived from an EMBL/GenBank/DDBJ whole genome shotgun (WGS) entry which is preliminary data.</text>
</comment>
<dbReference type="PRINTS" id="PR00111">
    <property type="entry name" value="ABHYDROLASE"/>
</dbReference>
<dbReference type="Gene3D" id="3.40.50.1820">
    <property type="entry name" value="alpha/beta hydrolase"/>
    <property type="match status" value="1"/>
</dbReference>
<reference evidence="3 4" key="1">
    <citation type="submission" date="2020-03" db="EMBL/GenBank/DDBJ databases">
        <title>Roseomonas selenitidurans sp. nov. isolated from urban soil.</title>
        <authorList>
            <person name="Liu H."/>
        </authorList>
    </citation>
    <scope>NUCLEOTIDE SEQUENCE [LARGE SCALE GENOMIC DNA]</scope>
    <source>
        <strain evidence="3 4">BU-1</strain>
    </source>
</reference>
<evidence type="ECO:0000313" key="4">
    <source>
        <dbReference type="Proteomes" id="UP000787635"/>
    </source>
</evidence>
<evidence type="ECO:0000256" key="1">
    <source>
        <dbReference type="ARBA" id="ARBA00022801"/>
    </source>
</evidence>
<dbReference type="InterPro" id="IPR050266">
    <property type="entry name" value="AB_hydrolase_sf"/>
</dbReference>
<sequence length="270" mass="28073">MSDEALRQPLPPPHGLALRQAAVAGALLEYWDTGGPGPAVVLLHPGTGSHAVWGYQVPALAASGFRVIAYSRRGHRGSPATADPGCAATDLAALLDHLGVARAHLLGCAAGAIVAFDFALSFPARVARLVLACTHMGLEDADYAALSAGLRPEGFARMPGSFRELGPAYRFANPAGAAAWLALEHAALMGPRLEQRRLNRLDRAALGRLAAPVLLVGGDADLWAPPPAFRLFQRAIPGSALVILAECGHAAQWEQPVAFNAAVLGFLGQA</sequence>
<dbReference type="RefSeq" id="WP_168030639.1">
    <property type="nucleotide sequence ID" value="NZ_JAAVNE010000016.1"/>
</dbReference>
<keyword evidence="4" id="KW-1185">Reference proteome</keyword>
<dbReference type="InterPro" id="IPR029058">
    <property type="entry name" value="AB_hydrolase_fold"/>
</dbReference>
<name>A0ABX1E7N9_9PROT</name>
<accession>A0ABX1E7N9</accession>
<gene>
    <name evidence="3" type="ORF">HEQ75_11765</name>
</gene>
<organism evidence="3 4">
    <name type="scientific">Falsiroseomonas selenitidurans</name>
    <dbReference type="NCBI Taxonomy" id="2716335"/>
    <lineage>
        <taxon>Bacteria</taxon>
        <taxon>Pseudomonadati</taxon>
        <taxon>Pseudomonadota</taxon>
        <taxon>Alphaproteobacteria</taxon>
        <taxon>Acetobacterales</taxon>
        <taxon>Roseomonadaceae</taxon>
        <taxon>Falsiroseomonas</taxon>
    </lineage>
</organism>
<keyword evidence="1 3" id="KW-0378">Hydrolase</keyword>
<dbReference type="SUPFAM" id="SSF53474">
    <property type="entry name" value="alpha/beta-Hydrolases"/>
    <property type="match status" value="1"/>
</dbReference>
<dbReference type="PANTHER" id="PTHR43798:SF31">
    <property type="entry name" value="AB HYDROLASE SUPERFAMILY PROTEIN YCLE"/>
    <property type="match status" value="1"/>
</dbReference>
<dbReference type="GO" id="GO:0016787">
    <property type="term" value="F:hydrolase activity"/>
    <property type="evidence" value="ECO:0007669"/>
    <property type="project" value="UniProtKB-KW"/>
</dbReference>
<evidence type="ECO:0000313" key="3">
    <source>
        <dbReference type="EMBL" id="NKC31537.1"/>
    </source>
</evidence>
<protein>
    <submittedName>
        <fullName evidence="3">Alpha/beta fold hydrolase</fullName>
    </submittedName>
</protein>
<feature type="domain" description="AB hydrolase-1" evidence="2">
    <location>
        <begin position="40"/>
        <end position="262"/>
    </location>
</feature>
<dbReference type="EMBL" id="JAAVNE010000016">
    <property type="protein sequence ID" value="NKC31537.1"/>
    <property type="molecule type" value="Genomic_DNA"/>
</dbReference>
<dbReference type="InterPro" id="IPR000073">
    <property type="entry name" value="AB_hydrolase_1"/>
</dbReference>
<evidence type="ECO:0000259" key="2">
    <source>
        <dbReference type="Pfam" id="PF12697"/>
    </source>
</evidence>
<proteinExistence type="predicted"/>
<dbReference type="Pfam" id="PF12697">
    <property type="entry name" value="Abhydrolase_6"/>
    <property type="match status" value="1"/>
</dbReference>
<dbReference type="PANTHER" id="PTHR43798">
    <property type="entry name" value="MONOACYLGLYCEROL LIPASE"/>
    <property type="match status" value="1"/>
</dbReference>